<dbReference type="EMBL" id="MU855390">
    <property type="protein sequence ID" value="KAK3904633.1"/>
    <property type="molecule type" value="Genomic_DNA"/>
</dbReference>
<feature type="region of interest" description="Disordered" evidence="1">
    <location>
        <begin position="201"/>
        <end position="225"/>
    </location>
</feature>
<reference evidence="2" key="2">
    <citation type="submission" date="2023-05" db="EMBL/GenBank/DDBJ databases">
        <authorList>
            <consortium name="Lawrence Berkeley National Laboratory"/>
            <person name="Steindorff A."/>
            <person name="Hensen N."/>
            <person name="Bonometti L."/>
            <person name="Westerberg I."/>
            <person name="Brannstrom I.O."/>
            <person name="Guillou S."/>
            <person name="Cros-Aarteil S."/>
            <person name="Calhoun S."/>
            <person name="Haridas S."/>
            <person name="Kuo A."/>
            <person name="Mondo S."/>
            <person name="Pangilinan J."/>
            <person name="Riley R."/>
            <person name="Labutti K."/>
            <person name="Andreopoulos B."/>
            <person name="Lipzen A."/>
            <person name="Chen C."/>
            <person name="Yanf M."/>
            <person name="Daum C."/>
            <person name="Ng V."/>
            <person name="Clum A."/>
            <person name="Ohm R."/>
            <person name="Martin F."/>
            <person name="Silar P."/>
            <person name="Natvig D."/>
            <person name="Lalanne C."/>
            <person name="Gautier V."/>
            <person name="Ament-Velasquez S.L."/>
            <person name="Kruys A."/>
            <person name="Hutchinson M.I."/>
            <person name="Powell A.J."/>
            <person name="Barry K."/>
            <person name="Miller A.N."/>
            <person name="Grigoriev I.V."/>
            <person name="Debuchy R."/>
            <person name="Gladieux P."/>
            <person name="Thoren M.H."/>
            <person name="Johannesson H."/>
        </authorList>
    </citation>
    <scope>NUCLEOTIDE SEQUENCE</scope>
    <source>
        <strain evidence="2">CBS 103.79</strain>
    </source>
</reference>
<keyword evidence="3" id="KW-1185">Reference proteome</keyword>
<accession>A0AAN6MQK8</accession>
<evidence type="ECO:0000256" key="1">
    <source>
        <dbReference type="SAM" id="MobiDB-lite"/>
    </source>
</evidence>
<reference evidence="2" key="1">
    <citation type="journal article" date="2023" name="Mol. Phylogenet. Evol.">
        <title>Genome-scale phylogeny and comparative genomics of the fungal order Sordariales.</title>
        <authorList>
            <person name="Hensen N."/>
            <person name="Bonometti L."/>
            <person name="Westerberg I."/>
            <person name="Brannstrom I.O."/>
            <person name="Guillou S."/>
            <person name="Cros-Aarteil S."/>
            <person name="Calhoun S."/>
            <person name="Haridas S."/>
            <person name="Kuo A."/>
            <person name="Mondo S."/>
            <person name="Pangilinan J."/>
            <person name="Riley R."/>
            <person name="LaButti K."/>
            <person name="Andreopoulos B."/>
            <person name="Lipzen A."/>
            <person name="Chen C."/>
            <person name="Yan M."/>
            <person name="Daum C."/>
            <person name="Ng V."/>
            <person name="Clum A."/>
            <person name="Steindorff A."/>
            <person name="Ohm R.A."/>
            <person name="Martin F."/>
            <person name="Silar P."/>
            <person name="Natvig D.O."/>
            <person name="Lalanne C."/>
            <person name="Gautier V."/>
            <person name="Ament-Velasquez S.L."/>
            <person name="Kruys A."/>
            <person name="Hutchinson M.I."/>
            <person name="Powell A.J."/>
            <person name="Barry K."/>
            <person name="Miller A.N."/>
            <person name="Grigoriev I.V."/>
            <person name="Debuchy R."/>
            <person name="Gladieux P."/>
            <person name="Hiltunen Thoren M."/>
            <person name="Johannesson H."/>
        </authorList>
    </citation>
    <scope>NUCLEOTIDE SEQUENCE</scope>
    <source>
        <strain evidence="2">CBS 103.79</strain>
    </source>
</reference>
<protein>
    <submittedName>
        <fullName evidence="2">Uncharacterized protein</fullName>
    </submittedName>
</protein>
<feature type="region of interest" description="Disordered" evidence="1">
    <location>
        <begin position="280"/>
        <end position="384"/>
    </location>
</feature>
<name>A0AAN6MQK8_9PEZI</name>
<feature type="compositionally biased region" description="Basic and acidic residues" evidence="1">
    <location>
        <begin position="290"/>
        <end position="302"/>
    </location>
</feature>
<sequence>MAAVAPMDLVVRSDPASIPLQCTLCPKKPRFSDLSHLLTHISSKSHLAHRFKAELRARDDPAALEDVRQYDTWCERYGINALLAERMAAKEQKKTGRRGRPSNITNNNKKSEVAASGHLGMVKADPDEYAPPLPAAGHWPHTSTHFQDGHHGHPFDSSVYHTPNLKRSRSDQSAPSTPENGMGAKYYRRWPSEAGTADSVAVSDLPSESTEFDDENDANKLKGVRYPGMGLFDSADETQKRMRNQRKDDSVLKLMEETSSGIVPNEFVWTEDGEFQRVRDIYASPSIEGSPDRKFEERETQKTKKGRRSAMAAEPGPRTRASGRVTRQTASRNKRSQGKDSLLQQDDDDSLSVTTDGYDIFRDPPKPSPSKERLAQKPPKTYMAPQDAGPTAFTSQQPVPNNHYFPQHSMGGGTFNPLCVQARGGYYNPYGYPAFGEEAKPPTTNFQAINAMNLGTLPFNAFGGPFASDSAHDRVDQDFDL</sequence>
<comment type="caution">
    <text evidence="2">The sequence shown here is derived from an EMBL/GenBank/DDBJ whole genome shotgun (WGS) entry which is preliminary data.</text>
</comment>
<feature type="compositionally biased region" description="Basic and acidic residues" evidence="1">
    <location>
        <begin position="359"/>
        <end position="375"/>
    </location>
</feature>
<evidence type="ECO:0000313" key="2">
    <source>
        <dbReference type="EMBL" id="KAK3904633.1"/>
    </source>
</evidence>
<feature type="region of interest" description="Disordered" evidence="1">
    <location>
        <begin position="90"/>
        <end position="184"/>
    </location>
</feature>
<evidence type="ECO:0000313" key="3">
    <source>
        <dbReference type="Proteomes" id="UP001303889"/>
    </source>
</evidence>
<proteinExistence type="predicted"/>
<dbReference type="Proteomes" id="UP001303889">
    <property type="component" value="Unassembled WGS sequence"/>
</dbReference>
<gene>
    <name evidence="2" type="ORF">C8A05DRAFT_13517</name>
</gene>
<dbReference type="AlphaFoldDB" id="A0AAN6MQK8"/>
<organism evidence="2 3">
    <name type="scientific">Staphylotrichum tortipilum</name>
    <dbReference type="NCBI Taxonomy" id="2831512"/>
    <lineage>
        <taxon>Eukaryota</taxon>
        <taxon>Fungi</taxon>
        <taxon>Dikarya</taxon>
        <taxon>Ascomycota</taxon>
        <taxon>Pezizomycotina</taxon>
        <taxon>Sordariomycetes</taxon>
        <taxon>Sordariomycetidae</taxon>
        <taxon>Sordariales</taxon>
        <taxon>Chaetomiaceae</taxon>
        <taxon>Staphylotrichum</taxon>
    </lineage>
</organism>